<accession>A0ABR5AGE9</accession>
<comment type="caution">
    <text evidence="2">The sequence shown here is derived from an EMBL/GenBank/DDBJ whole genome shotgun (WGS) entry which is preliminary data.</text>
</comment>
<dbReference type="Proteomes" id="UP000031967">
    <property type="component" value="Unassembled WGS sequence"/>
</dbReference>
<evidence type="ECO:0000259" key="1">
    <source>
        <dbReference type="Pfam" id="PF13788"/>
    </source>
</evidence>
<dbReference type="InterPro" id="IPR025438">
    <property type="entry name" value="DUF4180"/>
</dbReference>
<organism evidence="2 3">
    <name type="scientific">Gordoniibacillus kamchatkensis</name>
    <dbReference type="NCBI Taxonomy" id="1590651"/>
    <lineage>
        <taxon>Bacteria</taxon>
        <taxon>Bacillati</taxon>
        <taxon>Bacillota</taxon>
        <taxon>Bacilli</taxon>
        <taxon>Bacillales</taxon>
        <taxon>Paenibacillaceae</taxon>
        <taxon>Gordoniibacillus</taxon>
    </lineage>
</organism>
<dbReference type="RefSeq" id="WP_041048562.1">
    <property type="nucleotide sequence ID" value="NZ_JXAK01000027.1"/>
</dbReference>
<name>A0ABR5AGE9_9BACL</name>
<proteinExistence type="predicted"/>
<keyword evidence="3" id="KW-1185">Reference proteome</keyword>
<reference evidence="2 3" key="1">
    <citation type="submission" date="2014-12" db="EMBL/GenBank/DDBJ databases">
        <title>Draft genome sequence of Paenibacillus kamchatkensis strain B-2647.</title>
        <authorList>
            <person name="Karlyshev A.V."/>
            <person name="Kudryashova E.B."/>
        </authorList>
    </citation>
    <scope>NUCLEOTIDE SEQUENCE [LARGE SCALE GENOMIC DNA]</scope>
    <source>
        <strain evidence="2 3">VKM B-2647</strain>
    </source>
</reference>
<protein>
    <submittedName>
        <fullName evidence="2">Cytoplasmic protein</fullName>
    </submittedName>
</protein>
<evidence type="ECO:0000313" key="3">
    <source>
        <dbReference type="Proteomes" id="UP000031967"/>
    </source>
</evidence>
<gene>
    <name evidence="2" type="ORF">SD70_16135</name>
</gene>
<dbReference type="EMBL" id="JXAK01000027">
    <property type="protein sequence ID" value="KIL40056.1"/>
    <property type="molecule type" value="Genomic_DNA"/>
</dbReference>
<feature type="domain" description="DUF4180" evidence="1">
    <location>
        <begin position="9"/>
        <end position="117"/>
    </location>
</feature>
<dbReference type="Pfam" id="PF13788">
    <property type="entry name" value="DUF4180"/>
    <property type="match status" value="1"/>
</dbReference>
<evidence type="ECO:0000313" key="2">
    <source>
        <dbReference type="EMBL" id="KIL40056.1"/>
    </source>
</evidence>
<sequence length="122" mass="13723">MNIVIDQKDNSKVAIVESSDIVLSDVQGALDLMATINYSHDCNKILIHKSNVTEDFFELKTGLAGEILQKYVNYNVKLAIVGDFEEYSSKSLKDFIYECNKGKQAFFVKDKQDALRALHSIA</sequence>